<evidence type="ECO:0000313" key="2">
    <source>
        <dbReference type="EMBL" id="KOO37810.1"/>
    </source>
</evidence>
<keyword evidence="1" id="KW-1133">Transmembrane helix</keyword>
<accession>A0A0M0KG28</accession>
<feature type="transmembrane region" description="Helical" evidence="1">
    <location>
        <begin position="202"/>
        <end position="220"/>
    </location>
</feature>
<feature type="transmembrane region" description="Helical" evidence="1">
    <location>
        <begin position="20"/>
        <end position="40"/>
    </location>
</feature>
<dbReference type="RefSeq" id="WP_053430320.1">
    <property type="nucleotide sequence ID" value="NZ_CP040441.1"/>
</dbReference>
<feature type="transmembrane region" description="Helical" evidence="1">
    <location>
        <begin position="165"/>
        <end position="182"/>
    </location>
</feature>
<feature type="transmembrane region" description="Helical" evidence="1">
    <location>
        <begin position="111"/>
        <end position="130"/>
    </location>
</feature>
<dbReference type="EMBL" id="LILD01000001">
    <property type="protein sequence ID" value="KOO37810.1"/>
    <property type="molecule type" value="Genomic_DNA"/>
</dbReference>
<keyword evidence="1" id="KW-0812">Transmembrane</keyword>
<protein>
    <submittedName>
        <fullName evidence="2">Uncharacterized protein</fullName>
    </submittedName>
</protein>
<dbReference type="AlphaFoldDB" id="A0A0M0KG28"/>
<comment type="caution">
    <text evidence="2">The sequence shown here is derived from an EMBL/GenBank/DDBJ whole genome shotgun (WGS) entry which is preliminary data.</text>
</comment>
<organism evidence="2">
    <name type="scientific">Halalkalibacterium halodurans</name>
    <name type="common">Bacillus halodurans</name>
    <dbReference type="NCBI Taxonomy" id="86665"/>
    <lineage>
        <taxon>Bacteria</taxon>
        <taxon>Bacillati</taxon>
        <taxon>Bacillota</taxon>
        <taxon>Bacilli</taxon>
        <taxon>Bacillales</taxon>
        <taxon>Bacillaceae</taxon>
        <taxon>Halalkalibacterium (ex Joshi et al. 2022)</taxon>
    </lineage>
</organism>
<dbReference type="GeneID" id="87599689"/>
<name>A0A0M0KG28_ALKHA</name>
<keyword evidence="1" id="KW-0472">Membrane</keyword>
<feature type="transmembrane region" description="Helical" evidence="1">
    <location>
        <begin position="136"/>
        <end position="158"/>
    </location>
</feature>
<feature type="transmembrane region" description="Helical" evidence="1">
    <location>
        <begin position="84"/>
        <end position="104"/>
    </location>
</feature>
<gene>
    <name evidence="2" type="ORF">AMD02_02320</name>
</gene>
<evidence type="ECO:0000256" key="1">
    <source>
        <dbReference type="SAM" id="Phobius"/>
    </source>
</evidence>
<feature type="transmembrane region" description="Helical" evidence="1">
    <location>
        <begin position="45"/>
        <end position="64"/>
    </location>
</feature>
<dbReference type="PATRIC" id="fig|136160.3.peg.674"/>
<proteinExistence type="predicted"/>
<reference evidence="2" key="1">
    <citation type="submission" date="2015-08" db="EMBL/GenBank/DDBJ databases">
        <title>Complete DNA Sequence of Pseudomonas syringae pv. actinidiae, the Causal Agent of Kiwifruit Canker Disease.</title>
        <authorList>
            <person name="Rikkerink E.H.A."/>
            <person name="Fineran P.C."/>
        </authorList>
    </citation>
    <scope>NUCLEOTIDE SEQUENCE</scope>
    <source>
        <strain evidence="2">DSM 13666</strain>
    </source>
</reference>
<sequence length="226" mass="25832">MYHSLTQLRLQTYDTGRSFLIFWSILFGFIVLSFALSLFLTETNIIFYVSFPSYIFVTITGFLMVKQDFAFLVHMGKSRTHFTYVAFAFFVILAIVMSFINAMVHVITHFIINQFALTITIDTFAILLLSQSNFLTSIWVDATIMLTLLTVSFFVASISYRFGRVGTYLFCALVLLLLIFPPVRDVLHPFFLGFSEKGASHFSWLLLLSVFFTSLSVVTLRKSSLS</sequence>